<dbReference type="SUPFAM" id="SSF55826">
    <property type="entry name" value="YbaK/ProRS associated domain"/>
    <property type="match status" value="1"/>
</dbReference>
<evidence type="ECO:0000256" key="1">
    <source>
        <dbReference type="ARBA" id="ARBA00010201"/>
    </source>
</evidence>
<feature type="compositionally biased region" description="Low complexity" evidence="2">
    <location>
        <begin position="130"/>
        <end position="145"/>
    </location>
</feature>
<sequence length="181" mass="19882">VLSARLGIKPSAPLRLAADEMFDGVLQIPKGSVNPFVMAQASCDEVTLLLDHKFLQCEQLLFHPMQSDFTTALGPDQLTAFLERAAPGRHAYVDLSSDAKIDVAPGPLPPAAPECKLEAKPESVKPSESQQQQGQQQEQQQQQQQEGGGTAKADYADWHAPPWPERNVFFAHRAWLQRCGV</sequence>
<comment type="similarity">
    <text evidence="1">Belongs to the PRORSD1 family.</text>
</comment>
<evidence type="ECO:0000256" key="2">
    <source>
        <dbReference type="SAM" id="MobiDB-lite"/>
    </source>
</evidence>
<dbReference type="Proteomes" id="UP000626109">
    <property type="component" value="Unassembled WGS sequence"/>
</dbReference>
<organism evidence="4 5">
    <name type="scientific">Polarella glacialis</name>
    <name type="common">Dinoflagellate</name>
    <dbReference type="NCBI Taxonomy" id="89957"/>
    <lineage>
        <taxon>Eukaryota</taxon>
        <taxon>Sar</taxon>
        <taxon>Alveolata</taxon>
        <taxon>Dinophyceae</taxon>
        <taxon>Suessiales</taxon>
        <taxon>Suessiaceae</taxon>
        <taxon>Polarella</taxon>
    </lineage>
</organism>
<dbReference type="InterPro" id="IPR007214">
    <property type="entry name" value="YbaK/aa-tRNA-synth-assoc-dom"/>
</dbReference>
<dbReference type="InterPro" id="IPR036754">
    <property type="entry name" value="YbaK/aa-tRNA-synt-asso_dom_sf"/>
</dbReference>
<comment type="caution">
    <text evidence="4">The sequence shown here is derived from an EMBL/GenBank/DDBJ whole genome shotgun (WGS) entry which is preliminary data.</text>
</comment>
<dbReference type="AlphaFoldDB" id="A0A813K6F2"/>
<evidence type="ECO:0000259" key="3">
    <source>
        <dbReference type="Pfam" id="PF04073"/>
    </source>
</evidence>
<accession>A0A813K6F2</accession>
<dbReference type="PANTHER" id="PTHR31423">
    <property type="entry name" value="YBAK DOMAIN-CONTAINING PROTEIN"/>
    <property type="match status" value="1"/>
</dbReference>
<dbReference type="EMBL" id="CAJNNW010028238">
    <property type="protein sequence ID" value="CAE8695313.1"/>
    <property type="molecule type" value="Genomic_DNA"/>
</dbReference>
<evidence type="ECO:0000313" key="5">
    <source>
        <dbReference type="Proteomes" id="UP000626109"/>
    </source>
</evidence>
<reference evidence="4" key="1">
    <citation type="submission" date="2021-02" db="EMBL/GenBank/DDBJ databases">
        <authorList>
            <person name="Dougan E. K."/>
            <person name="Rhodes N."/>
            <person name="Thang M."/>
            <person name="Chan C."/>
        </authorList>
    </citation>
    <scope>NUCLEOTIDE SEQUENCE</scope>
</reference>
<dbReference type="GO" id="GO:0002161">
    <property type="term" value="F:aminoacyl-tRNA deacylase activity"/>
    <property type="evidence" value="ECO:0007669"/>
    <property type="project" value="InterPro"/>
</dbReference>
<dbReference type="Gene3D" id="3.90.960.10">
    <property type="entry name" value="YbaK/aminoacyl-tRNA synthetase-associated domain"/>
    <property type="match status" value="1"/>
</dbReference>
<feature type="domain" description="YbaK/aminoacyl-tRNA synthetase-associated" evidence="3">
    <location>
        <begin position="4"/>
        <end position="80"/>
    </location>
</feature>
<feature type="region of interest" description="Disordered" evidence="2">
    <location>
        <begin position="104"/>
        <end position="159"/>
    </location>
</feature>
<dbReference type="InterPro" id="IPR040285">
    <property type="entry name" value="ProX/PRXD1"/>
</dbReference>
<proteinExistence type="inferred from homology"/>
<name>A0A813K6F2_POLGL</name>
<feature type="compositionally biased region" description="Basic and acidic residues" evidence="2">
    <location>
        <begin position="115"/>
        <end position="125"/>
    </location>
</feature>
<dbReference type="PANTHER" id="PTHR31423:SF3">
    <property type="entry name" value="PROLYL-TRNA SYNTHETASE ASSOCIATED DOMAIN-CONTAINING PROTEIN 1-RELATED"/>
    <property type="match status" value="1"/>
</dbReference>
<gene>
    <name evidence="4" type="ORF">PGLA2088_LOCUS29277</name>
</gene>
<feature type="non-terminal residue" evidence="4">
    <location>
        <position position="181"/>
    </location>
</feature>
<dbReference type="Pfam" id="PF04073">
    <property type="entry name" value="tRNA_edit"/>
    <property type="match status" value="1"/>
</dbReference>
<evidence type="ECO:0000313" key="4">
    <source>
        <dbReference type="EMBL" id="CAE8695313.1"/>
    </source>
</evidence>
<protein>
    <recommendedName>
        <fullName evidence="3">YbaK/aminoacyl-tRNA synthetase-associated domain-containing protein</fullName>
    </recommendedName>
</protein>